<dbReference type="GO" id="GO:0005524">
    <property type="term" value="F:ATP binding"/>
    <property type="evidence" value="ECO:0007669"/>
    <property type="project" value="UniProtKB-KW"/>
</dbReference>
<dbReference type="PROSITE" id="PS00455">
    <property type="entry name" value="AMP_BINDING"/>
    <property type="match status" value="1"/>
</dbReference>
<organism evidence="9">
    <name type="scientific">Cyprideis torosa</name>
    <dbReference type="NCBI Taxonomy" id="163714"/>
    <lineage>
        <taxon>Eukaryota</taxon>
        <taxon>Metazoa</taxon>
        <taxon>Ecdysozoa</taxon>
        <taxon>Arthropoda</taxon>
        <taxon>Crustacea</taxon>
        <taxon>Oligostraca</taxon>
        <taxon>Ostracoda</taxon>
        <taxon>Podocopa</taxon>
        <taxon>Podocopida</taxon>
        <taxon>Cytherocopina</taxon>
        <taxon>Cytheroidea</taxon>
        <taxon>Cytherideidae</taxon>
        <taxon>Cyprideis</taxon>
    </lineage>
</organism>
<dbReference type="InterPro" id="IPR000873">
    <property type="entry name" value="AMP-dep_synth/lig_dom"/>
</dbReference>
<evidence type="ECO:0000256" key="7">
    <source>
        <dbReference type="ARBA" id="ARBA00036813"/>
    </source>
</evidence>
<dbReference type="GO" id="GO:0005886">
    <property type="term" value="C:plasma membrane"/>
    <property type="evidence" value="ECO:0007669"/>
    <property type="project" value="TreeGrafter"/>
</dbReference>
<dbReference type="GO" id="GO:0030182">
    <property type="term" value="P:neuron differentiation"/>
    <property type="evidence" value="ECO:0007669"/>
    <property type="project" value="TreeGrafter"/>
</dbReference>
<evidence type="ECO:0000256" key="2">
    <source>
        <dbReference type="ARBA" id="ARBA00022598"/>
    </source>
</evidence>
<comment type="catalytic activity">
    <reaction evidence="7">
        <text>a long-chain fatty acid + ATP + CoA = a long-chain fatty acyl-CoA + AMP + diphosphate</text>
        <dbReference type="Rhea" id="RHEA:15421"/>
        <dbReference type="ChEBI" id="CHEBI:30616"/>
        <dbReference type="ChEBI" id="CHEBI:33019"/>
        <dbReference type="ChEBI" id="CHEBI:57287"/>
        <dbReference type="ChEBI" id="CHEBI:57560"/>
        <dbReference type="ChEBI" id="CHEBI:83139"/>
        <dbReference type="ChEBI" id="CHEBI:456215"/>
        <dbReference type="EC" id="6.2.1.3"/>
    </reaction>
</comment>
<dbReference type="InterPro" id="IPR020845">
    <property type="entry name" value="AMP-binding_CS"/>
</dbReference>
<evidence type="ECO:0000259" key="8">
    <source>
        <dbReference type="Pfam" id="PF00501"/>
    </source>
</evidence>
<gene>
    <name evidence="9" type="ORF">CTOB1V02_LOCUS12869</name>
</gene>
<name>A0A7R8ZX59_9CRUS</name>
<keyword evidence="3" id="KW-0547">Nucleotide-binding</keyword>
<keyword evidence="4" id="KW-0443">Lipid metabolism</keyword>
<dbReference type="AlphaFoldDB" id="A0A7R8ZX59"/>
<accession>A0A7R8ZX59</accession>
<evidence type="ECO:0000256" key="4">
    <source>
        <dbReference type="ARBA" id="ARBA00022832"/>
    </source>
</evidence>
<dbReference type="PANTHER" id="PTHR43272:SF83">
    <property type="entry name" value="ACYL-COA SYNTHETASE LONG-CHAIN, ISOFORM J"/>
    <property type="match status" value="1"/>
</dbReference>
<evidence type="ECO:0000256" key="3">
    <source>
        <dbReference type="ARBA" id="ARBA00022741"/>
    </source>
</evidence>
<keyword evidence="2" id="KW-0436">Ligase</keyword>
<evidence type="ECO:0000256" key="1">
    <source>
        <dbReference type="ARBA" id="ARBA00006432"/>
    </source>
</evidence>
<proteinExistence type="inferred from homology"/>
<dbReference type="GO" id="GO:0005811">
    <property type="term" value="C:lipid droplet"/>
    <property type="evidence" value="ECO:0007669"/>
    <property type="project" value="TreeGrafter"/>
</dbReference>
<comment type="similarity">
    <text evidence="1">Belongs to the ATP-dependent AMP-binding enzyme family.</text>
</comment>
<dbReference type="EC" id="6.2.1.3" evidence="6"/>
<dbReference type="PANTHER" id="PTHR43272">
    <property type="entry name" value="LONG-CHAIN-FATTY-ACID--COA LIGASE"/>
    <property type="match status" value="1"/>
</dbReference>
<feature type="domain" description="AMP-dependent synthetase/ligase" evidence="8">
    <location>
        <begin position="1"/>
        <end position="205"/>
    </location>
</feature>
<dbReference type="GO" id="GO:0035336">
    <property type="term" value="P:long-chain fatty-acyl-CoA metabolic process"/>
    <property type="evidence" value="ECO:0007669"/>
    <property type="project" value="TreeGrafter"/>
</dbReference>
<dbReference type="OrthoDB" id="6377889at2759"/>
<feature type="non-terminal residue" evidence="9">
    <location>
        <position position="208"/>
    </location>
</feature>
<dbReference type="InterPro" id="IPR042099">
    <property type="entry name" value="ANL_N_sf"/>
</dbReference>
<evidence type="ECO:0000313" key="9">
    <source>
        <dbReference type="EMBL" id="CAD7235053.1"/>
    </source>
</evidence>
<dbReference type="SUPFAM" id="SSF56801">
    <property type="entry name" value="Acetyl-CoA synthetase-like"/>
    <property type="match status" value="1"/>
</dbReference>
<dbReference type="GO" id="GO:0090433">
    <property type="term" value="F:palmitoyl-CoA ligase activity"/>
    <property type="evidence" value="ECO:0007669"/>
    <property type="project" value="TreeGrafter"/>
</dbReference>
<sequence length="208" mass="22717">MAIIMYTSGSTGVPKGVVITHRNLITSLFSFASILRADPETDCYMAFLPLAHVLELLAESVCMLFGVPLGYSSPLTITDNSSKIKRGTKGDASVLRPSLMACVPLILDRIFKGIIEKVEQKGWFTRQLFYFCVNYKQTWVSRGFRTPLVDKFVFGAIKGMLGGRLRGMASGGAPLSPDTHAFIRTCMACPLIQGYGLTETVACATLMD</sequence>
<evidence type="ECO:0000256" key="6">
    <source>
        <dbReference type="ARBA" id="ARBA00026121"/>
    </source>
</evidence>
<protein>
    <recommendedName>
        <fullName evidence="6">long-chain-fatty-acid--CoA ligase</fullName>
        <ecNumber evidence="6">6.2.1.3</ecNumber>
    </recommendedName>
</protein>
<dbReference type="Pfam" id="PF00501">
    <property type="entry name" value="AMP-binding"/>
    <property type="match status" value="1"/>
</dbReference>
<reference evidence="9" key="1">
    <citation type="submission" date="2020-11" db="EMBL/GenBank/DDBJ databases">
        <authorList>
            <person name="Tran Van P."/>
        </authorList>
    </citation>
    <scope>NUCLEOTIDE SEQUENCE</scope>
</reference>
<evidence type="ECO:0000256" key="5">
    <source>
        <dbReference type="ARBA" id="ARBA00022840"/>
    </source>
</evidence>
<dbReference type="EMBL" id="OB670960">
    <property type="protein sequence ID" value="CAD7235053.1"/>
    <property type="molecule type" value="Genomic_DNA"/>
</dbReference>
<keyword evidence="4" id="KW-0276">Fatty acid metabolism</keyword>
<dbReference type="GO" id="GO:0005783">
    <property type="term" value="C:endoplasmic reticulum"/>
    <property type="evidence" value="ECO:0007669"/>
    <property type="project" value="TreeGrafter"/>
</dbReference>
<dbReference type="Gene3D" id="3.40.50.12780">
    <property type="entry name" value="N-terminal domain of ligase-like"/>
    <property type="match status" value="1"/>
</dbReference>
<keyword evidence="5" id="KW-0067">ATP-binding</keyword>